<comment type="caution">
    <text evidence="2">The sequence shown here is derived from an EMBL/GenBank/DDBJ whole genome shotgun (WGS) entry which is preliminary data.</text>
</comment>
<reference evidence="2" key="2">
    <citation type="journal article" date="2024" name="Plant">
        <title>Genomic evolution and insights into agronomic trait innovations of Sesamum species.</title>
        <authorList>
            <person name="Miao H."/>
            <person name="Wang L."/>
            <person name="Qu L."/>
            <person name="Liu H."/>
            <person name="Sun Y."/>
            <person name="Le M."/>
            <person name="Wang Q."/>
            <person name="Wei S."/>
            <person name="Zheng Y."/>
            <person name="Lin W."/>
            <person name="Duan Y."/>
            <person name="Cao H."/>
            <person name="Xiong S."/>
            <person name="Wang X."/>
            <person name="Wei L."/>
            <person name="Li C."/>
            <person name="Ma Q."/>
            <person name="Ju M."/>
            <person name="Zhao R."/>
            <person name="Li G."/>
            <person name="Mu C."/>
            <person name="Tian Q."/>
            <person name="Mei H."/>
            <person name="Zhang T."/>
            <person name="Gao T."/>
            <person name="Zhang H."/>
        </authorList>
    </citation>
    <scope>NUCLEOTIDE SEQUENCE</scope>
    <source>
        <strain evidence="2">3651</strain>
    </source>
</reference>
<protein>
    <submittedName>
        <fullName evidence="2">Uncharacterized protein</fullName>
    </submittedName>
</protein>
<organism evidence="2 3">
    <name type="scientific">Sesamum alatum</name>
    <dbReference type="NCBI Taxonomy" id="300844"/>
    <lineage>
        <taxon>Eukaryota</taxon>
        <taxon>Viridiplantae</taxon>
        <taxon>Streptophyta</taxon>
        <taxon>Embryophyta</taxon>
        <taxon>Tracheophyta</taxon>
        <taxon>Spermatophyta</taxon>
        <taxon>Magnoliopsida</taxon>
        <taxon>eudicotyledons</taxon>
        <taxon>Gunneridae</taxon>
        <taxon>Pentapetalae</taxon>
        <taxon>asterids</taxon>
        <taxon>lamiids</taxon>
        <taxon>Lamiales</taxon>
        <taxon>Pedaliaceae</taxon>
        <taxon>Sesamum</taxon>
    </lineage>
</organism>
<evidence type="ECO:0000256" key="1">
    <source>
        <dbReference type="SAM" id="MobiDB-lite"/>
    </source>
</evidence>
<dbReference type="AlphaFoldDB" id="A0AAE1YBN5"/>
<sequence length="139" mass="14669">MAVPRPGPVTPARAAPRKLEGRATSSRHCSAREQLEALPRAPAPARGRCLEPPALPGARGTTSSRRPADHPCTASSTSPRTRGSRHVPRAGVVRRLCPGLETVPRASSRTAQLELGRTTPARGASSWALFWLGGLITLS</sequence>
<accession>A0AAE1YBN5</accession>
<feature type="region of interest" description="Disordered" evidence="1">
    <location>
        <begin position="1"/>
        <end position="92"/>
    </location>
</feature>
<name>A0AAE1YBN5_9LAMI</name>
<dbReference type="EMBL" id="JACGWO010000005">
    <property type="protein sequence ID" value="KAK4427163.1"/>
    <property type="molecule type" value="Genomic_DNA"/>
</dbReference>
<keyword evidence="3" id="KW-1185">Reference proteome</keyword>
<reference evidence="2" key="1">
    <citation type="submission" date="2020-06" db="EMBL/GenBank/DDBJ databases">
        <authorList>
            <person name="Li T."/>
            <person name="Hu X."/>
            <person name="Zhang T."/>
            <person name="Song X."/>
            <person name="Zhang H."/>
            <person name="Dai N."/>
            <person name="Sheng W."/>
            <person name="Hou X."/>
            <person name="Wei L."/>
        </authorList>
    </citation>
    <scope>NUCLEOTIDE SEQUENCE</scope>
    <source>
        <strain evidence="2">3651</strain>
        <tissue evidence="2">Leaf</tissue>
    </source>
</reference>
<gene>
    <name evidence="2" type="ORF">Salat_1485200</name>
</gene>
<evidence type="ECO:0000313" key="2">
    <source>
        <dbReference type="EMBL" id="KAK4427163.1"/>
    </source>
</evidence>
<evidence type="ECO:0000313" key="3">
    <source>
        <dbReference type="Proteomes" id="UP001293254"/>
    </source>
</evidence>
<dbReference type="Proteomes" id="UP001293254">
    <property type="component" value="Unassembled WGS sequence"/>
</dbReference>
<proteinExistence type="predicted"/>